<feature type="signal peptide" evidence="1">
    <location>
        <begin position="1"/>
        <end position="30"/>
    </location>
</feature>
<evidence type="ECO:0000256" key="1">
    <source>
        <dbReference type="SAM" id="SignalP"/>
    </source>
</evidence>
<organism evidence="2 3">
    <name type="scientific">Polaromonas aquatica</name>
    <dbReference type="NCBI Taxonomy" id="332657"/>
    <lineage>
        <taxon>Bacteria</taxon>
        <taxon>Pseudomonadati</taxon>
        <taxon>Pseudomonadota</taxon>
        <taxon>Betaproteobacteria</taxon>
        <taxon>Burkholderiales</taxon>
        <taxon>Comamonadaceae</taxon>
        <taxon>Polaromonas</taxon>
    </lineage>
</organism>
<accession>A0ABW1TVB7</accession>
<reference evidence="3" key="1">
    <citation type="journal article" date="2019" name="Int. J. Syst. Evol. Microbiol.">
        <title>The Global Catalogue of Microorganisms (GCM) 10K type strain sequencing project: providing services to taxonomists for standard genome sequencing and annotation.</title>
        <authorList>
            <consortium name="The Broad Institute Genomics Platform"/>
            <consortium name="The Broad Institute Genome Sequencing Center for Infectious Disease"/>
            <person name="Wu L."/>
            <person name="Ma J."/>
        </authorList>
    </citation>
    <scope>NUCLEOTIDE SEQUENCE [LARGE SCALE GENOMIC DNA]</scope>
    <source>
        <strain evidence="3">CCUG 39402</strain>
    </source>
</reference>
<dbReference type="EMBL" id="JBHSRS010000013">
    <property type="protein sequence ID" value="MFC6280790.1"/>
    <property type="molecule type" value="Genomic_DNA"/>
</dbReference>
<evidence type="ECO:0000313" key="3">
    <source>
        <dbReference type="Proteomes" id="UP001596270"/>
    </source>
</evidence>
<comment type="caution">
    <text evidence="2">The sequence shown here is derived from an EMBL/GenBank/DDBJ whole genome shotgun (WGS) entry which is preliminary data.</text>
</comment>
<keyword evidence="1" id="KW-0732">Signal</keyword>
<dbReference type="RefSeq" id="WP_371435753.1">
    <property type="nucleotide sequence ID" value="NZ_JBHSRS010000013.1"/>
</dbReference>
<protein>
    <submittedName>
        <fullName evidence="2">Uncharacterized protein</fullName>
    </submittedName>
</protein>
<sequence length="152" mass="16505">MTQNGYRAICSLKSISAFAAAMVMTGAASADWKSGYGQGNLEYFSDKQDLRLYIACPTKETGTDKTATVSLTRLSTGHDIQKFTLTVNGHTYDGPMESDSRVGSGNFLLFMEDIRKGDVVLKYALGTVVFPRTNATKAIPPPGRRFPCNTGF</sequence>
<dbReference type="Proteomes" id="UP001596270">
    <property type="component" value="Unassembled WGS sequence"/>
</dbReference>
<evidence type="ECO:0000313" key="2">
    <source>
        <dbReference type="EMBL" id="MFC6280790.1"/>
    </source>
</evidence>
<gene>
    <name evidence="2" type="ORF">ACFQND_06035</name>
</gene>
<feature type="chain" id="PRO_5046872120" evidence="1">
    <location>
        <begin position="31"/>
        <end position="152"/>
    </location>
</feature>
<name>A0ABW1TVB7_9BURK</name>
<keyword evidence="3" id="KW-1185">Reference proteome</keyword>
<proteinExistence type="predicted"/>